<comment type="caution">
    <text evidence="1">The sequence shown here is derived from an EMBL/GenBank/DDBJ whole genome shotgun (WGS) entry which is preliminary data.</text>
</comment>
<evidence type="ECO:0000313" key="2">
    <source>
        <dbReference type="Proteomes" id="UP000788993"/>
    </source>
</evidence>
<dbReference type="AlphaFoldDB" id="A0A9P8PT27"/>
<reference evidence="1" key="1">
    <citation type="journal article" date="2021" name="Open Biol.">
        <title>Shared evolutionary footprints suggest mitochondrial oxidative damage underlies multiple complex I losses in fungi.</title>
        <authorList>
            <person name="Schikora-Tamarit M.A."/>
            <person name="Marcet-Houben M."/>
            <person name="Nosek J."/>
            <person name="Gabaldon T."/>
        </authorList>
    </citation>
    <scope>NUCLEOTIDE SEQUENCE</scope>
    <source>
        <strain evidence="1">NCAIM Y.01608</strain>
    </source>
</reference>
<accession>A0A9P8PT27</accession>
<proteinExistence type="predicted"/>
<dbReference type="EMBL" id="JAEUBD010000146">
    <property type="protein sequence ID" value="KAH3676799.1"/>
    <property type="molecule type" value="Genomic_DNA"/>
</dbReference>
<gene>
    <name evidence="1" type="ORF">OGATHE_001289</name>
</gene>
<evidence type="ECO:0000313" key="1">
    <source>
        <dbReference type="EMBL" id="KAH3676799.1"/>
    </source>
</evidence>
<protein>
    <submittedName>
        <fullName evidence="1">Uncharacterized protein</fullName>
    </submittedName>
</protein>
<sequence>MVSVSMAIGSVMVTLKAEKDVIIFVSGSLEIGIPGTKRTVSRPDQFAITSENVRSRLTGFVEGVSRGPRKRSNKEVFGRDFLCVVNGDVQFGRSQIWPTAVLPVGVRWKSKEKKCAKHGRIKMYSGVALYLKIVATLLIKPQNHTATKSCLDRKLYPATPPHLFVI</sequence>
<dbReference type="Proteomes" id="UP000788993">
    <property type="component" value="Unassembled WGS sequence"/>
</dbReference>
<reference evidence="1" key="2">
    <citation type="submission" date="2021-01" db="EMBL/GenBank/DDBJ databases">
        <authorList>
            <person name="Schikora-Tamarit M.A."/>
        </authorList>
    </citation>
    <scope>NUCLEOTIDE SEQUENCE</scope>
    <source>
        <strain evidence="1">NCAIM Y.01608</strain>
    </source>
</reference>
<keyword evidence="2" id="KW-1185">Reference proteome</keyword>
<organism evidence="1 2">
    <name type="scientific">Ogataea polymorpha</name>
    <dbReference type="NCBI Taxonomy" id="460523"/>
    <lineage>
        <taxon>Eukaryota</taxon>
        <taxon>Fungi</taxon>
        <taxon>Dikarya</taxon>
        <taxon>Ascomycota</taxon>
        <taxon>Saccharomycotina</taxon>
        <taxon>Pichiomycetes</taxon>
        <taxon>Pichiales</taxon>
        <taxon>Pichiaceae</taxon>
        <taxon>Ogataea</taxon>
    </lineage>
</organism>
<name>A0A9P8PT27_9ASCO</name>